<dbReference type="InterPro" id="IPR050483">
    <property type="entry name" value="CoA-transferase_III_domain"/>
</dbReference>
<reference evidence="3" key="1">
    <citation type="submission" date="2017-05" db="EMBL/GenBank/DDBJ databases">
        <title>Complete and WGS of Bordetella genogroups.</title>
        <authorList>
            <person name="Spilker T."/>
            <person name="Lipuma J."/>
        </authorList>
    </citation>
    <scope>NUCLEOTIDE SEQUENCE [LARGE SCALE GENOMIC DNA]</scope>
    <source>
        <strain evidence="3">AU18089</strain>
    </source>
</reference>
<comment type="caution">
    <text evidence="2">The sequence shown here is derived from an EMBL/GenBank/DDBJ whole genome shotgun (WGS) entry which is preliminary data.</text>
</comment>
<evidence type="ECO:0000313" key="2">
    <source>
        <dbReference type="EMBL" id="OZI16379.1"/>
    </source>
</evidence>
<evidence type="ECO:0000256" key="1">
    <source>
        <dbReference type="ARBA" id="ARBA00022679"/>
    </source>
</evidence>
<dbReference type="InterPro" id="IPR044855">
    <property type="entry name" value="CoA-Trfase_III_dom3_sf"/>
</dbReference>
<sequence length="421" mass="44792">MFDASEHHGGALAGLKVIDLSRVLAGPLCTQMLADNGADVIKVEPPLGDETRTLGPPFADDGNAAYFGSVNRGKRAITLDLTQPGAHDVLFALLQDADVLVENFLPGTMRRWGLDYDTILAPRFPGLVYCTISGFGEDGPLGGLPGYDAILQAMCGLMSINGENTSGPTRIGIPIVDHLTGYTAMTAILMAIVERSRSGRGQRVEATLFNTALSLLVPHAANWLASGQAPRQMGSAHPNIAPYDKFNCRDGQIFLGILNDRQFGRFCEHLGLHDVLADPRYAHNADRLAHRDALRVAIEAALAGRSRQTLCKELMALGVPAGPVNSVPEAFEQPHAAGMLVQRDGYRGVGLPNRLYRTPGQPGGNPPGFAQHTDEVLQQAGLSAVAIAHLRESGVLPGSTQSCDAVVSDLQQANNSTGRRS</sequence>
<dbReference type="InterPro" id="IPR023606">
    <property type="entry name" value="CoA-Trfase_III_dom_1_sf"/>
</dbReference>
<dbReference type="GO" id="GO:0008410">
    <property type="term" value="F:CoA-transferase activity"/>
    <property type="evidence" value="ECO:0007669"/>
    <property type="project" value="TreeGrafter"/>
</dbReference>
<dbReference type="PANTHER" id="PTHR48207">
    <property type="entry name" value="SUCCINATE--HYDROXYMETHYLGLUTARATE COA-TRANSFERASE"/>
    <property type="match status" value="1"/>
</dbReference>
<dbReference type="Gene3D" id="3.30.1540.10">
    <property type="entry name" value="formyl-coa transferase, domain 3"/>
    <property type="match status" value="1"/>
</dbReference>
<name>A0A261QUB4_9BORD</name>
<accession>A0A261QUB4</accession>
<keyword evidence="3" id="KW-1185">Reference proteome</keyword>
<dbReference type="Gene3D" id="3.40.50.10540">
    <property type="entry name" value="Crotonobetainyl-coa:carnitine coa-transferase, domain 1"/>
    <property type="match status" value="1"/>
</dbReference>
<dbReference type="EMBL" id="NEVK01000008">
    <property type="protein sequence ID" value="OZI16379.1"/>
    <property type="molecule type" value="Genomic_DNA"/>
</dbReference>
<dbReference type="InterPro" id="IPR003673">
    <property type="entry name" value="CoA-Trfase_fam_III"/>
</dbReference>
<dbReference type="PANTHER" id="PTHR48207:SF3">
    <property type="entry name" value="SUCCINATE--HYDROXYMETHYLGLUTARATE COA-TRANSFERASE"/>
    <property type="match status" value="1"/>
</dbReference>
<keyword evidence="1" id="KW-0808">Transferase</keyword>
<gene>
    <name evidence="2" type="ORF">CAL19_16960</name>
</gene>
<proteinExistence type="predicted"/>
<dbReference type="Proteomes" id="UP000216947">
    <property type="component" value="Unassembled WGS sequence"/>
</dbReference>
<dbReference type="Pfam" id="PF02515">
    <property type="entry name" value="CoA_transf_3"/>
    <property type="match status" value="1"/>
</dbReference>
<protein>
    <submittedName>
        <fullName evidence="2">Carnitine dehydratase</fullName>
    </submittedName>
</protein>
<dbReference type="SUPFAM" id="SSF89796">
    <property type="entry name" value="CoA-transferase family III (CaiB/BaiF)"/>
    <property type="match status" value="1"/>
</dbReference>
<dbReference type="RefSeq" id="WP_094797482.1">
    <property type="nucleotide sequence ID" value="NZ_NEVK01000008.1"/>
</dbReference>
<evidence type="ECO:0000313" key="3">
    <source>
        <dbReference type="Proteomes" id="UP000216947"/>
    </source>
</evidence>
<organism evidence="2 3">
    <name type="scientific">Bordetella genomosp. 7</name>
    <dbReference type="NCBI Taxonomy" id="1416805"/>
    <lineage>
        <taxon>Bacteria</taxon>
        <taxon>Pseudomonadati</taxon>
        <taxon>Pseudomonadota</taxon>
        <taxon>Betaproteobacteria</taxon>
        <taxon>Burkholderiales</taxon>
        <taxon>Alcaligenaceae</taxon>
        <taxon>Bordetella</taxon>
    </lineage>
</organism>
<dbReference type="AlphaFoldDB" id="A0A261QUB4"/>